<dbReference type="InterPro" id="IPR014044">
    <property type="entry name" value="CAP_dom"/>
</dbReference>
<dbReference type="SUPFAM" id="SSF55797">
    <property type="entry name" value="PR-1-like"/>
    <property type="match status" value="1"/>
</dbReference>
<sequence>HSQWMLQHNVFSHTGIGGSSATQRMRDAGFDFSGSWRSAENIAVQSERGAAGIMDDVQNLHTSLMNSPGHRANILNPALDYIGIGIETGNYSFSSGTYKSVIVTQTRCRGHP</sequence>
<name>A0ABW4EA12_9RHOB</name>
<proteinExistence type="predicted"/>
<dbReference type="Pfam" id="PF00188">
    <property type="entry name" value="CAP"/>
    <property type="match status" value="1"/>
</dbReference>
<dbReference type="CDD" id="cd05379">
    <property type="entry name" value="CAP_bacterial"/>
    <property type="match status" value="1"/>
</dbReference>
<feature type="non-terminal residue" evidence="2">
    <location>
        <position position="1"/>
    </location>
</feature>
<evidence type="ECO:0000313" key="3">
    <source>
        <dbReference type="Proteomes" id="UP001597186"/>
    </source>
</evidence>
<dbReference type="Proteomes" id="UP001597186">
    <property type="component" value="Unassembled WGS sequence"/>
</dbReference>
<dbReference type="InterPro" id="IPR035940">
    <property type="entry name" value="CAP_sf"/>
</dbReference>
<evidence type="ECO:0000313" key="2">
    <source>
        <dbReference type="EMBL" id="MFD1508145.1"/>
    </source>
</evidence>
<comment type="caution">
    <text evidence="2">The sequence shown here is derived from an EMBL/GenBank/DDBJ whole genome shotgun (WGS) entry which is preliminary data.</text>
</comment>
<dbReference type="PANTHER" id="PTHR31157">
    <property type="entry name" value="SCP DOMAIN-CONTAINING PROTEIN"/>
    <property type="match status" value="1"/>
</dbReference>
<protein>
    <submittedName>
        <fullName evidence="2">CAP domain-containing protein</fullName>
    </submittedName>
</protein>
<evidence type="ECO:0000259" key="1">
    <source>
        <dbReference type="Pfam" id="PF00188"/>
    </source>
</evidence>
<dbReference type="Gene3D" id="3.40.33.10">
    <property type="entry name" value="CAP"/>
    <property type="match status" value="1"/>
</dbReference>
<keyword evidence="3" id="KW-1185">Reference proteome</keyword>
<reference evidence="3" key="1">
    <citation type="journal article" date="2019" name="Int. J. Syst. Evol. Microbiol.">
        <title>The Global Catalogue of Microorganisms (GCM) 10K type strain sequencing project: providing services to taxonomists for standard genome sequencing and annotation.</title>
        <authorList>
            <consortium name="The Broad Institute Genomics Platform"/>
            <consortium name="The Broad Institute Genome Sequencing Center for Infectious Disease"/>
            <person name="Wu L."/>
            <person name="Ma J."/>
        </authorList>
    </citation>
    <scope>NUCLEOTIDE SEQUENCE [LARGE SCALE GENOMIC DNA]</scope>
    <source>
        <strain evidence="3">CGMCC 1.12477</strain>
    </source>
</reference>
<dbReference type="RefSeq" id="WP_379912483.1">
    <property type="nucleotide sequence ID" value="NZ_JBHUDD010000011.1"/>
</dbReference>
<organism evidence="2 3">
    <name type="scientific">Lacimonas salitolerans</name>
    <dbReference type="NCBI Taxonomy" id="1323750"/>
    <lineage>
        <taxon>Bacteria</taxon>
        <taxon>Pseudomonadati</taxon>
        <taxon>Pseudomonadota</taxon>
        <taxon>Alphaproteobacteria</taxon>
        <taxon>Rhodobacterales</taxon>
        <taxon>Paracoccaceae</taxon>
        <taxon>Lacimonas</taxon>
    </lineage>
</organism>
<accession>A0ABW4EA12</accession>
<dbReference type="PANTHER" id="PTHR31157:SF1">
    <property type="entry name" value="SCP DOMAIN-CONTAINING PROTEIN"/>
    <property type="match status" value="1"/>
</dbReference>
<dbReference type="EMBL" id="JBHUDD010000011">
    <property type="protein sequence ID" value="MFD1508145.1"/>
    <property type="molecule type" value="Genomic_DNA"/>
</dbReference>
<gene>
    <name evidence="2" type="ORF">ACFTOW_01805</name>
</gene>
<feature type="domain" description="SCP" evidence="1">
    <location>
        <begin position="1"/>
        <end position="93"/>
    </location>
</feature>